<dbReference type="GO" id="GO:0005737">
    <property type="term" value="C:cytoplasm"/>
    <property type="evidence" value="ECO:0007669"/>
    <property type="project" value="UniProtKB-SubCell"/>
</dbReference>
<dbReference type="NCBIfam" id="TIGR01855">
    <property type="entry name" value="IMP_synth_hisH"/>
    <property type="match status" value="1"/>
</dbReference>
<dbReference type="STRING" id="1328313.DS2_11648"/>
<evidence type="ECO:0000256" key="11">
    <source>
        <dbReference type="ARBA" id="ARBA00049534"/>
    </source>
</evidence>
<dbReference type="InterPro" id="IPR010139">
    <property type="entry name" value="Imidazole-glycPsynth_HisH"/>
</dbReference>
<keyword evidence="8 12" id="KW-0368">Histidine biosynthesis</keyword>
<dbReference type="UniPathway" id="UPA00031">
    <property type="reaction ID" value="UER00010"/>
</dbReference>
<evidence type="ECO:0000313" key="16">
    <source>
        <dbReference type="Proteomes" id="UP000019276"/>
    </source>
</evidence>
<comment type="catalytic activity">
    <reaction evidence="11 12">
        <text>L-glutamine + H2O = L-glutamate + NH4(+)</text>
        <dbReference type="Rhea" id="RHEA:15889"/>
        <dbReference type="ChEBI" id="CHEBI:15377"/>
        <dbReference type="ChEBI" id="CHEBI:28938"/>
        <dbReference type="ChEBI" id="CHEBI:29985"/>
        <dbReference type="ChEBI" id="CHEBI:58359"/>
        <dbReference type="EC" id="3.5.1.2"/>
    </reaction>
</comment>
<reference evidence="15 16" key="1">
    <citation type="journal article" date="2014" name="Genome Announc.">
        <title>Draft Genome Sequence of the Agar-Degrading Bacterium Catenovulum sp. Strain DS-2, Isolated from Intestines of Haliotis diversicolor.</title>
        <authorList>
            <person name="Shan D."/>
            <person name="Li X."/>
            <person name="Gu Z."/>
            <person name="Wei G."/>
            <person name="Gao Z."/>
            <person name="Shao Z."/>
        </authorList>
    </citation>
    <scope>NUCLEOTIDE SEQUENCE [LARGE SCALE GENOMIC DNA]</scope>
    <source>
        <strain evidence="15 16">DS-2</strain>
    </source>
</reference>
<evidence type="ECO:0000256" key="8">
    <source>
        <dbReference type="ARBA" id="ARBA00023102"/>
    </source>
</evidence>
<proteinExistence type="inferred from homology"/>
<keyword evidence="5 12" id="KW-0028">Amino-acid biosynthesis</keyword>
<dbReference type="InterPro" id="IPR017926">
    <property type="entry name" value="GATASE"/>
</dbReference>
<evidence type="ECO:0000256" key="5">
    <source>
        <dbReference type="ARBA" id="ARBA00022605"/>
    </source>
</evidence>
<evidence type="ECO:0000313" key="15">
    <source>
        <dbReference type="EMBL" id="EWH09620.1"/>
    </source>
</evidence>
<keyword evidence="6 12" id="KW-0378">Hydrolase</keyword>
<dbReference type="PANTHER" id="PTHR42701">
    <property type="entry name" value="IMIDAZOLE GLYCEROL PHOSPHATE SYNTHASE SUBUNIT HISH"/>
    <property type="match status" value="1"/>
</dbReference>
<evidence type="ECO:0000256" key="9">
    <source>
        <dbReference type="ARBA" id="ARBA00023239"/>
    </source>
</evidence>
<keyword evidence="4 12" id="KW-0963">Cytoplasm</keyword>
<dbReference type="GO" id="GO:0004359">
    <property type="term" value="F:glutaminase activity"/>
    <property type="evidence" value="ECO:0007669"/>
    <property type="project" value="UniProtKB-EC"/>
</dbReference>
<dbReference type="PIRSF" id="PIRSF000495">
    <property type="entry name" value="Amidotransf_hisH"/>
    <property type="match status" value="1"/>
</dbReference>
<dbReference type="Gene3D" id="3.40.50.880">
    <property type="match status" value="1"/>
</dbReference>
<dbReference type="GO" id="GO:0016829">
    <property type="term" value="F:lyase activity"/>
    <property type="evidence" value="ECO:0007669"/>
    <property type="project" value="UniProtKB-KW"/>
</dbReference>
<sequence>MDVVIIDTSCANLSSLKFGVERLGYKVAVTDNAEQIKNADKVFLPGVGAAGAAMRIIKEKGIPEIVQGLQQPVLGICLGMQLMTEHSAEGNVDCLGLIPGTVKPIKAEGLRLPHMGWNTLTEIKDSPLFEGINQQDYFYFVHSLCVAPSEYTLATCDYGQTFSASIHHKNFYGVQFHPERSGKSGARVIQNFLEMKQ</sequence>
<dbReference type="Proteomes" id="UP000019276">
    <property type="component" value="Unassembled WGS sequence"/>
</dbReference>
<evidence type="ECO:0000256" key="1">
    <source>
        <dbReference type="ARBA" id="ARBA00004496"/>
    </source>
</evidence>
<dbReference type="eggNOG" id="COG0118">
    <property type="taxonomic scope" value="Bacteria"/>
</dbReference>
<keyword evidence="16" id="KW-1185">Reference proteome</keyword>
<comment type="pathway">
    <text evidence="2 12">Amino-acid biosynthesis; L-histidine biosynthesis; L-histidine from 5-phospho-alpha-D-ribose 1-diphosphate: step 5/9.</text>
</comment>
<dbReference type="PROSITE" id="PS51273">
    <property type="entry name" value="GATASE_TYPE_1"/>
    <property type="match status" value="1"/>
</dbReference>
<dbReference type="GO" id="GO:0000105">
    <property type="term" value="P:L-histidine biosynthetic process"/>
    <property type="evidence" value="ECO:0007669"/>
    <property type="project" value="UniProtKB-UniRule"/>
</dbReference>
<comment type="function">
    <text evidence="12">IGPS catalyzes the conversion of PRFAR and glutamine to IGP, AICAR and glutamate. The HisH subunit catalyzes the hydrolysis of glutamine to glutamate and ammonia as part of the synthesis of IGP and AICAR. The resulting ammonia molecule is channeled to the active site of HisF.</text>
</comment>
<dbReference type="GO" id="GO:0000107">
    <property type="term" value="F:imidazoleglycerol-phosphate synthase activity"/>
    <property type="evidence" value="ECO:0007669"/>
    <property type="project" value="UniProtKB-UniRule"/>
</dbReference>
<dbReference type="EMBL" id="ARZY01000021">
    <property type="protein sequence ID" value="EWH09620.1"/>
    <property type="molecule type" value="Genomic_DNA"/>
</dbReference>
<dbReference type="EC" id="3.5.1.2" evidence="12"/>
<evidence type="ECO:0000259" key="14">
    <source>
        <dbReference type="Pfam" id="PF00117"/>
    </source>
</evidence>
<organism evidence="15 16">
    <name type="scientific">Catenovulum agarivorans DS-2</name>
    <dbReference type="NCBI Taxonomy" id="1328313"/>
    <lineage>
        <taxon>Bacteria</taxon>
        <taxon>Pseudomonadati</taxon>
        <taxon>Pseudomonadota</taxon>
        <taxon>Gammaproteobacteria</taxon>
        <taxon>Alteromonadales</taxon>
        <taxon>Alteromonadaceae</taxon>
        <taxon>Catenovulum</taxon>
    </lineage>
</organism>
<comment type="catalytic activity">
    <reaction evidence="10 12">
        <text>5-[(5-phospho-1-deoxy-D-ribulos-1-ylimino)methylamino]-1-(5-phospho-beta-D-ribosyl)imidazole-4-carboxamide + L-glutamine = D-erythro-1-(imidazol-4-yl)glycerol 3-phosphate + 5-amino-1-(5-phospho-beta-D-ribosyl)imidazole-4-carboxamide + L-glutamate + H(+)</text>
        <dbReference type="Rhea" id="RHEA:24793"/>
        <dbReference type="ChEBI" id="CHEBI:15378"/>
        <dbReference type="ChEBI" id="CHEBI:29985"/>
        <dbReference type="ChEBI" id="CHEBI:58278"/>
        <dbReference type="ChEBI" id="CHEBI:58359"/>
        <dbReference type="ChEBI" id="CHEBI:58475"/>
        <dbReference type="ChEBI" id="CHEBI:58525"/>
        <dbReference type="EC" id="4.3.2.10"/>
    </reaction>
</comment>
<dbReference type="AlphaFoldDB" id="W7QWI0"/>
<feature type="active site" description="Nucleophile" evidence="12 13">
    <location>
        <position position="77"/>
    </location>
</feature>
<dbReference type="PANTHER" id="PTHR42701:SF1">
    <property type="entry name" value="IMIDAZOLE GLYCEROL PHOSPHATE SYNTHASE SUBUNIT HISH"/>
    <property type="match status" value="1"/>
</dbReference>
<dbReference type="SUPFAM" id="SSF52317">
    <property type="entry name" value="Class I glutamine amidotransferase-like"/>
    <property type="match status" value="1"/>
</dbReference>
<dbReference type="Pfam" id="PF00117">
    <property type="entry name" value="GATase"/>
    <property type="match status" value="1"/>
</dbReference>
<keyword evidence="7 12" id="KW-0315">Glutamine amidotransferase</keyword>
<evidence type="ECO:0000256" key="10">
    <source>
        <dbReference type="ARBA" id="ARBA00047838"/>
    </source>
</evidence>
<dbReference type="RefSeq" id="WP_035014970.1">
    <property type="nucleotide sequence ID" value="NZ_ARZY01000021.1"/>
</dbReference>
<dbReference type="FunFam" id="3.40.50.880:FF:000009">
    <property type="entry name" value="Imidazole glycerol phosphate synthase subunit HisH"/>
    <property type="match status" value="1"/>
</dbReference>
<keyword evidence="15" id="KW-0808">Transferase</keyword>
<name>W7QWI0_9ALTE</name>
<dbReference type="OrthoDB" id="9807137at2"/>
<feature type="active site" evidence="12 13">
    <location>
        <position position="179"/>
    </location>
</feature>
<dbReference type="EC" id="4.3.2.10" evidence="12"/>
<comment type="caution">
    <text evidence="15">The sequence shown here is derived from an EMBL/GenBank/DDBJ whole genome shotgun (WGS) entry which is preliminary data.</text>
</comment>
<dbReference type="PATRIC" id="fig|1328313.3.peg.2382"/>
<comment type="subunit">
    <text evidence="3 12">Heterodimer of HisH and HisF.</text>
</comment>
<comment type="subcellular location">
    <subcellularLocation>
        <location evidence="1 12">Cytoplasm</location>
    </subcellularLocation>
</comment>
<protein>
    <recommendedName>
        <fullName evidence="12">Imidazole glycerol phosphate synthase subunit HisH</fullName>
        <ecNumber evidence="12">4.3.2.10</ecNumber>
    </recommendedName>
    <alternativeName>
        <fullName evidence="12">IGP synthase glutaminase subunit</fullName>
        <ecNumber evidence="12">3.5.1.2</ecNumber>
    </alternativeName>
    <alternativeName>
        <fullName evidence="12">IGP synthase subunit HisH</fullName>
    </alternativeName>
    <alternativeName>
        <fullName evidence="12">ImGP synthase subunit HisH</fullName>
        <shortName evidence="12">IGPS subunit HisH</shortName>
    </alternativeName>
</protein>
<feature type="domain" description="Glutamine amidotransferase" evidence="14">
    <location>
        <begin position="5"/>
        <end position="193"/>
    </location>
</feature>
<accession>W7QWI0</accession>
<evidence type="ECO:0000256" key="12">
    <source>
        <dbReference type="HAMAP-Rule" id="MF_00278"/>
    </source>
</evidence>
<dbReference type="CDD" id="cd01748">
    <property type="entry name" value="GATase1_IGP_Synthase"/>
    <property type="match status" value="1"/>
</dbReference>
<gene>
    <name evidence="12" type="primary">hisH</name>
    <name evidence="15" type="ORF">DS2_11648</name>
</gene>
<evidence type="ECO:0000256" key="3">
    <source>
        <dbReference type="ARBA" id="ARBA00011152"/>
    </source>
</evidence>
<evidence type="ECO:0000256" key="6">
    <source>
        <dbReference type="ARBA" id="ARBA00022801"/>
    </source>
</evidence>
<evidence type="ECO:0000256" key="13">
    <source>
        <dbReference type="PIRSR" id="PIRSR000495-1"/>
    </source>
</evidence>
<evidence type="ECO:0000256" key="7">
    <source>
        <dbReference type="ARBA" id="ARBA00022962"/>
    </source>
</evidence>
<dbReference type="HAMAP" id="MF_00278">
    <property type="entry name" value="HisH"/>
    <property type="match status" value="1"/>
</dbReference>
<dbReference type="InterPro" id="IPR029062">
    <property type="entry name" value="Class_I_gatase-like"/>
</dbReference>
<evidence type="ECO:0000256" key="2">
    <source>
        <dbReference type="ARBA" id="ARBA00005091"/>
    </source>
</evidence>
<evidence type="ECO:0000256" key="4">
    <source>
        <dbReference type="ARBA" id="ARBA00022490"/>
    </source>
</evidence>
<feature type="active site" evidence="12 13">
    <location>
        <position position="177"/>
    </location>
</feature>
<keyword evidence="9 12" id="KW-0456">Lyase</keyword>